<gene>
    <name evidence="10" type="ORF">SAMN06265827_10458</name>
</gene>
<reference evidence="11" key="1">
    <citation type="submission" date="2017-09" db="EMBL/GenBank/DDBJ databases">
        <authorList>
            <person name="Varghese N."/>
            <person name="Submissions S."/>
        </authorList>
    </citation>
    <scope>NUCLEOTIDE SEQUENCE [LARGE SCALE GENOMIC DNA]</scope>
    <source>
        <strain evidence="11">MSL47</strain>
    </source>
</reference>
<dbReference type="PROSITE" id="PS50043">
    <property type="entry name" value="HTH_LUXR_2"/>
    <property type="match status" value="1"/>
</dbReference>
<evidence type="ECO:0000259" key="9">
    <source>
        <dbReference type="PROSITE" id="PS50110"/>
    </source>
</evidence>
<dbReference type="SUPFAM" id="SSF46894">
    <property type="entry name" value="C-terminal effector domain of the bipartite response regulators"/>
    <property type="match status" value="1"/>
</dbReference>
<dbReference type="Proteomes" id="UP000219573">
    <property type="component" value="Unassembled WGS sequence"/>
</dbReference>
<dbReference type="OrthoDB" id="9779069at2"/>
<organism evidence="10 11">
    <name type="scientific">Orenia metallireducens</name>
    <dbReference type="NCBI Taxonomy" id="1413210"/>
    <lineage>
        <taxon>Bacteria</taxon>
        <taxon>Bacillati</taxon>
        <taxon>Bacillota</taxon>
        <taxon>Clostridia</taxon>
        <taxon>Halanaerobiales</taxon>
        <taxon>Halobacteroidaceae</taxon>
        <taxon>Orenia</taxon>
    </lineage>
</organism>
<dbReference type="Pfam" id="PF00196">
    <property type="entry name" value="GerE"/>
    <property type="match status" value="1"/>
</dbReference>
<protein>
    <recommendedName>
        <fullName evidence="1">Stage 0 sporulation protein A homolog</fullName>
    </recommendedName>
</protein>
<feature type="domain" description="Response regulatory" evidence="9">
    <location>
        <begin position="3"/>
        <end position="119"/>
    </location>
</feature>
<evidence type="ECO:0000256" key="2">
    <source>
        <dbReference type="ARBA" id="ARBA00022553"/>
    </source>
</evidence>
<feature type="modified residue" description="4-aspartylphosphate" evidence="7">
    <location>
        <position position="54"/>
    </location>
</feature>
<keyword evidence="11" id="KW-1185">Reference proteome</keyword>
<dbReference type="SUPFAM" id="SSF52172">
    <property type="entry name" value="CheY-like"/>
    <property type="match status" value="1"/>
</dbReference>
<accession>A0A285G3C7</accession>
<dbReference type="GO" id="GO:0003677">
    <property type="term" value="F:DNA binding"/>
    <property type="evidence" value="ECO:0007669"/>
    <property type="project" value="UniProtKB-KW"/>
</dbReference>
<comment type="function">
    <text evidence="6">May play the central regulatory role in sporulation. It may be an element of the effector pathway responsible for the activation of sporulation genes in response to nutritional stress. Spo0A may act in concert with spo0H (a sigma factor) to control the expression of some genes that are critical to the sporulation process.</text>
</comment>
<evidence type="ECO:0000256" key="3">
    <source>
        <dbReference type="ARBA" id="ARBA00023015"/>
    </source>
</evidence>
<dbReference type="PROSITE" id="PS50110">
    <property type="entry name" value="RESPONSE_REGULATORY"/>
    <property type="match status" value="1"/>
</dbReference>
<dbReference type="CDD" id="cd06170">
    <property type="entry name" value="LuxR_C_like"/>
    <property type="match status" value="1"/>
</dbReference>
<keyword evidence="5" id="KW-0804">Transcription</keyword>
<keyword evidence="2 7" id="KW-0597">Phosphoprotein</keyword>
<dbReference type="Gene3D" id="3.40.50.2300">
    <property type="match status" value="1"/>
</dbReference>
<evidence type="ECO:0000313" key="11">
    <source>
        <dbReference type="Proteomes" id="UP000219573"/>
    </source>
</evidence>
<evidence type="ECO:0000259" key="8">
    <source>
        <dbReference type="PROSITE" id="PS50043"/>
    </source>
</evidence>
<dbReference type="InterPro" id="IPR058245">
    <property type="entry name" value="NreC/VraR/RcsB-like_REC"/>
</dbReference>
<dbReference type="PROSITE" id="PS00622">
    <property type="entry name" value="HTH_LUXR_1"/>
    <property type="match status" value="1"/>
</dbReference>
<dbReference type="InterPro" id="IPR001789">
    <property type="entry name" value="Sig_transdc_resp-reg_receiver"/>
</dbReference>
<dbReference type="PRINTS" id="PR00038">
    <property type="entry name" value="HTHLUXR"/>
</dbReference>
<dbReference type="InterPro" id="IPR000792">
    <property type="entry name" value="Tscrpt_reg_LuxR_C"/>
</dbReference>
<evidence type="ECO:0000256" key="4">
    <source>
        <dbReference type="ARBA" id="ARBA00023125"/>
    </source>
</evidence>
<evidence type="ECO:0000313" key="10">
    <source>
        <dbReference type="EMBL" id="SNY17036.1"/>
    </source>
</evidence>
<keyword evidence="4" id="KW-0238">DNA-binding</keyword>
<evidence type="ECO:0000256" key="5">
    <source>
        <dbReference type="ARBA" id="ARBA00023163"/>
    </source>
</evidence>
<dbReference type="SMART" id="SM00448">
    <property type="entry name" value="REC"/>
    <property type="match status" value="1"/>
</dbReference>
<feature type="domain" description="HTH luxR-type" evidence="8">
    <location>
        <begin position="140"/>
        <end position="205"/>
    </location>
</feature>
<dbReference type="RefSeq" id="WP_097016707.1">
    <property type="nucleotide sequence ID" value="NZ_OBDZ01000004.1"/>
</dbReference>
<dbReference type="Pfam" id="PF00072">
    <property type="entry name" value="Response_reg"/>
    <property type="match status" value="1"/>
</dbReference>
<dbReference type="EMBL" id="OBDZ01000004">
    <property type="protein sequence ID" value="SNY17036.1"/>
    <property type="molecule type" value="Genomic_DNA"/>
</dbReference>
<evidence type="ECO:0000256" key="7">
    <source>
        <dbReference type="PROSITE-ProRule" id="PRU00169"/>
    </source>
</evidence>
<dbReference type="InterPro" id="IPR011006">
    <property type="entry name" value="CheY-like_superfamily"/>
</dbReference>
<keyword evidence="3" id="KW-0805">Transcription regulation</keyword>
<dbReference type="CDD" id="cd17535">
    <property type="entry name" value="REC_NarL-like"/>
    <property type="match status" value="1"/>
</dbReference>
<dbReference type="InterPro" id="IPR016032">
    <property type="entry name" value="Sig_transdc_resp-reg_C-effctor"/>
</dbReference>
<evidence type="ECO:0000256" key="6">
    <source>
        <dbReference type="ARBA" id="ARBA00024867"/>
    </source>
</evidence>
<sequence length="209" mass="23191">MIKVYLVDDHPFVLQGLKAFLSTHEEIDIVGEASTGKDALTDIKRKNPEIAIVDLHLPDMTGVKLTQEILSTIPCIQIIVLSSFCEDDEVIAAIDAGALSYLMKDSPPQKLIEAIFAAKEGEPVLHPRIAKKLMKRVTKKKALIEPLTSREKDVLLHLSKGKSNKAIGKALFISDKTVKTHVSNILRKLNVKDRTQAAIKAIEENLIRR</sequence>
<dbReference type="PANTHER" id="PTHR43214:SF43">
    <property type="entry name" value="TWO-COMPONENT RESPONSE REGULATOR"/>
    <property type="match status" value="1"/>
</dbReference>
<dbReference type="InterPro" id="IPR039420">
    <property type="entry name" value="WalR-like"/>
</dbReference>
<name>A0A285G3C7_9FIRM</name>
<dbReference type="GO" id="GO:0000160">
    <property type="term" value="P:phosphorelay signal transduction system"/>
    <property type="evidence" value="ECO:0007669"/>
    <property type="project" value="InterPro"/>
</dbReference>
<dbReference type="SMART" id="SM00421">
    <property type="entry name" value="HTH_LUXR"/>
    <property type="match status" value="1"/>
</dbReference>
<dbReference type="AlphaFoldDB" id="A0A285G3C7"/>
<evidence type="ECO:0000256" key="1">
    <source>
        <dbReference type="ARBA" id="ARBA00018672"/>
    </source>
</evidence>
<dbReference type="GO" id="GO:0006355">
    <property type="term" value="P:regulation of DNA-templated transcription"/>
    <property type="evidence" value="ECO:0007669"/>
    <property type="project" value="InterPro"/>
</dbReference>
<dbReference type="PANTHER" id="PTHR43214">
    <property type="entry name" value="TWO-COMPONENT RESPONSE REGULATOR"/>
    <property type="match status" value="1"/>
</dbReference>
<proteinExistence type="predicted"/>